<evidence type="ECO:0000313" key="2">
    <source>
        <dbReference type="Proteomes" id="UP000698963"/>
    </source>
</evidence>
<comment type="caution">
    <text evidence="1">The sequence shown here is derived from an EMBL/GenBank/DDBJ whole genome shotgun (WGS) entry which is preliminary data.</text>
</comment>
<dbReference type="EMBL" id="DYZA01000208">
    <property type="protein sequence ID" value="HJD98014.1"/>
    <property type="molecule type" value="Genomic_DNA"/>
</dbReference>
<dbReference type="RefSeq" id="WP_304123313.1">
    <property type="nucleotide sequence ID" value="NZ_DYZA01000208.1"/>
</dbReference>
<organism evidence="1 2">
    <name type="scientific">Mailhella massiliensis</name>
    <dbReference type="NCBI Taxonomy" id="1903261"/>
    <lineage>
        <taxon>Bacteria</taxon>
        <taxon>Pseudomonadati</taxon>
        <taxon>Thermodesulfobacteriota</taxon>
        <taxon>Desulfovibrionia</taxon>
        <taxon>Desulfovibrionales</taxon>
        <taxon>Desulfovibrionaceae</taxon>
        <taxon>Mailhella</taxon>
    </lineage>
</organism>
<dbReference type="Pfam" id="PF24175">
    <property type="entry name" value="SU10_adaptor"/>
    <property type="match status" value="1"/>
</dbReference>
<name>A0A921DRZ6_9BACT</name>
<reference evidence="1" key="2">
    <citation type="submission" date="2021-09" db="EMBL/GenBank/DDBJ databases">
        <authorList>
            <person name="Gilroy R."/>
        </authorList>
    </citation>
    <scope>NUCLEOTIDE SEQUENCE</scope>
    <source>
        <strain evidence="1">ChiGjej2B2-19336</strain>
    </source>
</reference>
<reference evidence="1" key="1">
    <citation type="journal article" date="2021" name="PeerJ">
        <title>Extensive microbial diversity within the chicken gut microbiome revealed by metagenomics and culture.</title>
        <authorList>
            <person name="Gilroy R."/>
            <person name="Ravi A."/>
            <person name="Getino M."/>
            <person name="Pursley I."/>
            <person name="Horton D.L."/>
            <person name="Alikhan N.F."/>
            <person name="Baker D."/>
            <person name="Gharbi K."/>
            <person name="Hall N."/>
            <person name="Watson M."/>
            <person name="Adriaenssens E.M."/>
            <person name="Foster-Nyarko E."/>
            <person name="Jarju S."/>
            <person name="Secka A."/>
            <person name="Antonio M."/>
            <person name="Oren A."/>
            <person name="Chaudhuri R.R."/>
            <person name="La Ragione R."/>
            <person name="Hildebrand F."/>
            <person name="Pallen M.J."/>
        </authorList>
    </citation>
    <scope>NUCLEOTIDE SEQUENCE</scope>
    <source>
        <strain evidence="1">ChiGjej2B2-19336</strain>
    </source>
</reference>
<evidence type="ECO:0000313" key="1">
    <source>
        <dbReference type="EMBL" id="HJD98014.1"/>
    </source>
</evidence>
<dbReference type="Proteomes" id="UP000698963">
    <property type="component" value="Unassembled WGS sequence"/>
</dbReference>
<dbReference type="AlphaFoldDB" id="A0A921DRZ6"/>
<accession>A0A921DRZ6</accession>
<proteinExistence type="predicted"/>
<sequence length="215" mass="24481">MADLTSYAGLCEAVADYLGRDDMTDRIPTFIALAERRMNRELRLRVMERRAETTAPAGQSAVPLPWRREPGNWDVFLEMRDLTYADADGRTVNLCYFPPDTYAQRRAAGRPEGYTIIGRDLFLLPPPDAPGRLYLTYYAEIEPLGEQQPDNAVLLMFPDLYLYGALVESGPFTRGSAPLEMWTQYYAAARQKAEANEQRARFTANITMRPVRRIS</sequence>
<dbReference type="InterPro" id="IPR056209">
    <property type="entry name" value="SU10_adaptor"/>
</dbReference>
<gene>
    <name evidence="1" type="ORF">K8W16_10270</name>
</gene>
<protein>
    <submittedName>
        <fullName evidence="1">Uncharacterized protein</fullName>
    </submittedName>
</protein>